<keyword evidence="3" id="KW-0369">Histidine metabolism</keyword>
<dbReference type="RefSeq" id="WP_157477879.1">
    <property type="nucleotide sequence ID" value="NZ_CP046566.1"/>
</dbReference>
<evidence type="ECO:0000256" key="2">
    <source>
        <dbReference type="ARBA" id="ARBA00022801"/>
    </source>
</evidence>
<dbReference type="EMBL" id="CP046566">
    <property type="protein sequence ID" value="QGW27787.1"/>
    <property type="molecule type" value="Genomic_DNA"/>
</dbReference>
<dbReference type="GO" id="GO:0006547">
    <property type="term" value="P:L-histidine metabolic process"/>
    <property type="evidence" value="ECO:0007669"/>
    <property type="project" value="UniProtKB-KW"/>
</dbReference>
<keyword evidence="7" id="KW-1185">Reference proteome</keyword>
<dbReference type="InterPro" id="IPR023696">
    <property type="entry name" value="Ureohydrolase_dom_sf"/>
</dbReference>
<dbReference type="GO" id="GO:0033389">
    <property type="term" value="P:putrescine biosynthetic process from arginine, via agmatine"/>
    <property type="evidence" value="ECO:0007669"/>
    <property type="project" value="TreeGrafter"/>
</dbReference>
<evidence type="ECO:0000256" key="3">
    <source>
        <dbReference type="ARBA" id="ARBA00022808"/>
    </source>
</evidence>
<protein>
    <recommendedName>
        <fullName evidence="8">Formimidoylglutamase</fullName>
    </recommendedName>
</protein>
<name>A0A6I6G6A3_9BACT</name>
<dbReference type="InterPro" id="IPR006035">
    <property type="entry name" value="Ureohydrolase"/>
</dbReference>
<sequence length="269" mass="29970">MAIYQHSDAAIWRGRVDGDEPDVLRWHQIMHCINLETDALPVIGSKHQGVAFIGFCSDEGVRRNEGRVGSMQAPRFIREACKNFPLIASHIVLADVGDIVCDDGDLETAQQALGKLVAQVKAANYLPIVLGGGHETAWANFLGIQPDKPKQEMGVINFDAHFDLRQPSEKGISSGTGFWQMLQWCRETKHPFHYLVLGIQQYSNTKRLFTTADDAGCRYFLAEQFTNDQVGRHHYGHQRCDGQQRCAATQHRPGCICCLPCTGCKCSVI</sequence>
<evidence type="ECO:0000313" key="6">
    <source>
        <dbReference type="EMBL" id="QGW27787.1"/>
    </source>
</evidence>
<dbReference type="PANTHER" id="PTHR11358:SF35">
    <property type="entry name" value="FORMIMIDOYLGLUTAMASE"/>
    <property type="match status" value="1"/>
</dbReference>
<dbReference type="Pfam" id="PF00491">
    <property type="entry name" value="Arginase"/>
    <property type="match status" value="1"/>
</dbReference>
<dbReference type="Proteomes" id="UP000426027">
    <property type="component" value="Chromosome"/>
</dbReference>
<dbReference type="PROSITE" id="PS51409">
    <property type="entry name" value="ARGINASE_2"/>
    <property type="match status" value="1"/>
</dbReference>
<gene>
    <name evidence="6" type="ORF">GLV81_06485</name>
</gene>
<keyword evidence="4" id="KW-0464">Manganese</keyword>
<dbReference type="PANTHER" id="PTHR11358">
    <property type="entry name" value="ARGINASE/AGMATINASE"/>
    <property type="match status" value="1"/>
</dbReference>
<dbReference type="GO" id="GO:0046872">
    <property type="term" value="F:metal ion binding"/>
    <property type="evidence" value="ECO:0007669"/>
    <property type="project" value="UniProtKB-KW"/>
</dbReference>
<proteinExistence type="inferred from homology"/>
<accession>A0A6I6G6A3</accession>
<evidence type="ECO:0000256" key="4">
    <source>
        <dbReference type="ARBA" id="ARBA00023211"/>
    </source>
</evidence>
<evidence type="ECO:0000256" key="1">
    <source>
        <dbReference type="ARBA" id="ARBA00022723"/>
    </source>
</evidence>
<comment type="similarity">
    <text evidence="5">Belongs to the arginase family.</text>
</comment>
<dbReference type="AlphaFoldDB" id="A0A6I6G6A3"/>
<dbReference type="CDD" id="cd09988">
    <property type="entry name" value="Formimidoylglutamase"/>
    <property type="match status" value="1"/>
</dbReference>
<keyword evidence="1" id="KW-0479">Metal-binding</keyword>
<dbReference type="Gene3D" id="3.40.800.10">
    <property type="entry name" value="Ureohydrolase domain"/>
    <property type="match status" value="1"/>
</dbReference>
<dbReference type="SUPFAM" id="SSF52768">
    <property type="entry name" value="Arginase/deacetylase"/>
    <property type="match status" value="1"/>
</dbReference>
<organism evidence="6 7">
    <name type="scientific">Phnomibacter ginsenosidimutans</name>
    <dbReference type="NCBI Taxonomy" id="2676868"/>
    <lineage>
        <taxon>Bacteria</taxon>
        <taxon>Pseudomonadati</taxon>
        <taxon>Bacteroidota</taxon>
        <taxon>Chitinophagia</taxon>
        <taxon>Chitinophagales</taxon>
        <taxon>Chitinophagaceae</taxon>
        <taxon>Phnomibacter</taxon>
    </lineage>
</organism>
<evidence type="ECO:0008006" key="8">
    <source>
        <dbReference type="Google" id="ProtNLM"/>
    </source>
</evidence>
<evidence type="ECO:0000256" key="5">
    <source>
        <dbReference type="PROSITE-ProRule" id="PRU00742"/>
    </source>
</evidence>
<keyword evidence="2" id="KW-0378">Hydrolase</keyword>
<reference evidence="6 7" key="1">
    <citation type="submission" date="2019-11" db="EMBL/GenBank/DDBJ databases">
        <authorList>
            <person name="Im W.T."/>
        </authorList>
    </citation>
    <scope>NUCLEOTIDE SEQUENCE [LARGE SCALE GENOMIC DNA]</scope>
    <source>
        <strain evidence="6 7">SB-02</strain>
    </source>
</reference>
<dbReference type="KEGG" id="fls:GLV81_06485"/>
<evidence type="ECO:0000313" key="7">
    <source>
        <dbReference type="Proteomes" id="UP000426027"/>
    </source>
</evidence>
<dbReference type="GO" id="GO:0008783">
    <property type="term" value="F:agmatinase activity"/>
    <property type="evidence" value="ECO:0007669"/>
    <property type="project" value="TreeGrafter"/>
</dbReference>